<dbReference type="InterPro" id="IPR000120">
    <property type="entry name" value="Amidase"/>
</dbReference>
<feature type="domain" description="Amidase" evidence="1">
    <location>
        <begin position="22"/>
        <end position="433"/>
    </location>
</feature>
<dbReference type="Proteomes" id="UP000077469">
    <property type="component" value="Chromosome"/>
</dbReference>
<dbReference type="PaxDb" id="1123384-AJ81_06445"/>
<keyword evidence="3" id="KW-1185">Reference proteome</keyword>
<dbReference type="STRING" id="1123384.AJ81_06445"/>
<accession>A0A0X1KRS0</accession>
<dbReference type="AlphaFoldDB" id="A0A0X1KRS0"/>
<dbReference type="KEGG" id="phy:AJ81_06445"/>
<dbReference type="PANTHER" id="PTHR11895:SF67">
    <property type="entry name" value="AMIDASE DOMAIN-CONTAINING PROTEIN"/>
    <property type="match status" value="1"/>
</dbReference>
<dbReference type="Gene3D" id="3.90.1300.10">
    <property type="entry name" value="Amidase signature (AS) domain"/>
    <property type="match status" value="1"/>
</dbReference>
<dbReference type="InterPro" id="IPR020556">
    <property type="entry name" value="Amidase_CS"/>
</dbReference>
<dbReference type="PANTHER" id="PTHR11895">
    <property type="entry name" value="TRANSAMIDASE"/>
    <property type="match status" value="1"/>
</dbReference>
<organism evidence="2 3">
    <name type="scientific">Pseudothermotoga hypogea DSM 11164 = NBRC 106472</name>
    <dbReference type="NCBI Taxonomy" id="1123384"/>
    <lineage>
        <taxon>Bacteria</taxon>
        <taxon>Thermotogati</taxon>
        <taxon>Thermotogota</taxon>
        <taxon>Thermotogae</taxon>
        <taxon>Thermotogales</taxon>
        <taxon>Thermotogaceae</taxon>
        <taxon>Pseudothermotoga</taxon>
    </lineage>
</organism>
<protein>
    <submittedName>
        <fullName evidence="2">Amidase</fullName>
    </submittedName>
</protein>
<dbReference type="Pfam" id="PF01425">
    <property type="entry name" value="Amidase"/>
    <property type="match status" value="1"/>
</dbReference>
<evidence type="ECO:0000313" key="3">
    <source>
        <dbReference type="Proteomes" id="UP000077469"/>
    </source>
</evidence>
<dbReference type="GO" id="GO:0003824">
    <property type="term" value="F:catalytic activity"/>
    <property type="evidence" value="ECO:0007669"/>
    <property type="project" value="InterPro"/>
</dbReference>
<name>A0A0X1KRS0_9THEM</name>
<dbReference type="PROSITE" id="PS00571">
    <property type="entry name" value="AMIDASES"/>
    <property type="match status" value="1"/>
</dbReference>
<evidence type="ECO:0000259" key="1">
    <source>
        <dbReference type="Pfam" id="PF01425"/>
    </source>
</evidence>
<sequence>MILVRIRELLKLYAQRKIRPREVVEECFRKIEETKHLGVFISLDYDGAMRTVQILEKSLTKKLPPLYGVPIAVKDLIDVAGLKTTAGSLFFKDNFAKDDAFVIQQLKKAGAIIVGKTNLHEIALGVTNNNPHFGPCRNPHDPKRISGGSSGGSAVAVATNAVLAALGTDTGGSIRIPSALCGVVGLKPTYGRISVRGVMPLSWHLDHVGPIANSVEDAWIVLKVISKHDVQDPFSQRAPLREPDFEKFPKGIKVLKVAGDFVSKADERILKIVDEACHVLKRLGAVIEEKPLEWLKDAAAANGLITQTEAAAFHRERLKDRPELFSDDVRQRLMEGASTSGVDYAQARKVQTMTKHNFKQLFSQYDLLVLPTVPIVAPFIEGENAVEMARRLTRFTAEFNISHLPAISVPFGRVDNLPVGVQFVTKWWREDLLVQIAHAFERATREAP</sequence>
<dbReference type="PATRIC" id="fig|1123384.7.peg.1299"/>
<dbReference type="InterPro" id="IPR023631">
    <property type="entry name" value="Amidase_dom"/>
</dbReference>
<dbReference type="SUPFAM" id="SSF75304">
    <property type="entry name" value="Amidase signature (AS) enzymes"/>
    <property type="match status" value="1"/>
</dbReference>
<proteinExistence type="predicted"/>
<evidence type="ECO:0000313" key="2">
    <source>
        <dbReference type="EMBL" id="AJC73890.1"/>
    </source>
</evidence>
<reference evidence="2 3" key="1">
    <citation type="submission" date="2014-01" db="EMBL/GenBank/DDBJ databases">
        <title>Genome sequencing of Thermotog hypogea.</title>
        <authorList>
            <person name="Zhang X."/>
            <person name="Alvare G."/>
            <person name="Fristensky B."/>
            <person name="Chen L."/>
            <person name="Suen T."/>
            <person name="Chen Q."/>
            <person name="Ma K."/>
        </authorList>
    </citation>
    <scope>NUCLEOTIDE SEQUENCE [LARGE SCALE GENOMIC DNA]</scope>
    <source>
        <strain evidence="2 3">DSM 11164</strain>
    </source>
</reference>
<dbReference type="EMBL" id="CP007141">
    <property type="protein sequence ID" value="AJC73890.1"/>
    <property type="molecule type" value="Genomic_DNA"/>
</dbReference>
<dbReference type="InterPro" id="IPR036928">
    <property type="entry name" value="AS_sf"/>
</dbReference>
<gene>
    <name evidence="2" type="ORF">AJ81_06445</name>
</gene>